<reference evidence="3 4" key="2">
    <citation type="submission" date="2018-11" db="EMBL/GenBank/DDBJ databases">
        <authorList>
            <consortium name="Pathogen Informatics"/>
        </authorList>
    </citation>
    <scope>NUCLEOTIDE SEQUENCE [LARGE SCALE GENOMIC DNA]</scope>
    <source>
        <strain evidence="3 4">Egypt</strain>
    </source>
</reference>
<keyword evidence="4" id="KW-1185">Reference proteome</keyword>
<dbReference type="Gene3D" id="2.60.210.10">
    <property type="entry name" value="Apoptosis, Tumor Necrosis Factor Receptor Associated Protein 2, Chain A"/>
    <property type="match status" value="1"/>
</dbReference>
<dbReference type="OrthoDB" id="6359816at2759"/>
<evidence type="ECO:0000313" key="5">
    <source>
        <dbReference type="WBParaSite" id="ECPE_0001381901-mRNA-1"/>
    </source>
</evidence>
<gene>
    <name evidence="3" type="ORF">ECPE_LOCUS13779</name>
</gene>
<dbReference type="Proteomes" id="UP000272942">
    <property type="component" value="Unassembled WGS sequence"/>
</dbReference>
<feature type="compositionally biased region" description="Basic residues" evidence="1">
    <location>
        <begin position="226"/>
        <end position="240"/>
    </location>
</feature>
<reference evidence="5" key="1">
    <citation type="submission" date="2016-06" db="UniProtKB">
        <authorList>
            <consortium name="WormBaseParasite"/>
        </authorList>
    </citation>
    <scope>IDENTIFICATION</scope>
</reference>
<dbReference type="WBParaSite" id="ECPE_0001381901-mRNA-1">
    <property type="protein sequence ID" value="ECPE_0001381901-mRNA-1"/>
    <property type="gene ID" value="ECPE_0001381901"/>
</dbReference>
<evidence type="ECO:0000313" key="4">
    <source>
        <dbReference type="Proteomes" id="UP000272942"/>
    </source>
</evidence>
<dbReference type="PANTHER" id="PTHR24413">
    <property type="entry name" value="SPECKLE-TYPE POZ PROTEIN"/>
    <property type="match status" value="1"/>
</dbReference>
<evidence type="ECO:0000313" key="3">
    <source>
        <dbReference type="EMBL" id="VDP91051.1"/>
    </source>
</evidence>
<sequence length="392" mass="43759">MSDGRLLQRASFAVTIADRRKPREGQQMAWRRVMKRCPERLSYAMDALRATLDSTDGQVATVSRTSSPPPLDILTPPVVAEYWCHTQVRVTKMKCLRINPKGLDEESREYLSLYLLLVNCGTKSEARAKFKFSLLNAKREETKAMESQRAYRFVQGKDWGFKKFIRRDVLMDEANGLLPNDRLTILCEVGLRFKILNFQTLQNLITSYAREPWVLLSTDEAGHVSLHHHNSHHSHHHQQLQHHQQSLQQQQQQQQPGGDRGESEATPRCSEAPNPIVVGVSEHVPPNAYVTNNNGLNLAPTSTTIPLMTKGVLVPTTGSSNSSRYTCANASNMEANMLKPVIDTSNPPPAVTGTAVGGNSNSGNADWRFTPRIMMARGRAQRLAVICVAVMP</sequence>
<feature type="compositionally biased region" description="Low complexity" evidence="1">
    <location>
        <begin position="241"/>
        <end position="255"/>
    </location>
</feature>
<dbReference type="FunFam" id="2.60.210.10:FF:000003">
    <property type="entry name" value="Speckle-type POZ protein-like a"/>
    <property type="match status" value="1"/>
</dbReference>
<name>A0A183B3J4_9TREM</name>
<evidence type="ECO:0000259" key="2">
    <source>
        <dbReference type="PROSITE" id="PS50144"/>
    </source>
</evidence>
<feature type="region of interest" description="Disordered" evidence="1">
    <location>
        <begin position="226"/>
        <end position="273"/>
    </location>
</feature>
<dbReference type="EMBL" id="UZAN01055938">
    <property type="protein sequence ID" value="VDP91051.1"/>
    <property type="molecule type" value="Genomic_DNA"/>
</dbReference>
<proteinExistence type="predicted"/>
<protein>
    <submittedName>
        <fullName evidence="5">MATH domain-containing protein</fullName>
    </submittedName>
</protein>
<accession>A0A183B3J4</accession>
<organism evidence="5">
    <name type="scientific">Echinostoma caproni</name>
    <dbReference type="NCBI Taxonomy" id="27848"/>
    <lineage>
        <taxon>Eukaryota</taxon>
        <taxon>Metazoa</taxon>
        <taxon>Spiralia</taxon>
        <taxon>Lophotrochozoa</taxon>
        <taxon>Platyhelminthes</taxon>
        <taxon>Trematoda</taxon>
        <taxon>Digenea</taxon>
        <taxon>Plagiorchiida</taxon>
        <taxon>Echinostomata</taxon>
        <taxon>Echinostomatoidea</taxon>
        <taxon>Echinostomatidae</taxon>
        <taxon>Echinostoma</taxon>
    </lineage>
</organism>
<dbReference type="InterPro" id="IPR002083">
    <property type="entry name" value="MATH/TRAF_dom"/>
</dbReference>
<dbReference type="AlphaFoldDB" id="A0A183B3J4"/>
<feature type="domain" description="MATH" evidence="2">
    <location>
        <begin position="55"/>
        <end position="189"/>
    </location>
</feature>
<dbReference type="InterPro" id="IPR008974">
    <property type="entry name" value="TRAF-like"/>
</dbReference>
<dbReference type="SUPFAM" id="SSF49599">
    <property type="entry name" value="TRAF domain-like"/>
    <property type="match status" value="1"/>
</dbReference>
<dbReference type="PROSITE" id="PS50144">
    <property type="entry name" value="MATH"/>
    <property type="match status" value="1"/>
</dbReference>
<evidence type="ECO:0000256" key="1">
    <source>
        <dbReference type="SAM" id="MobiDB-lite"/>
    </source>
</evidence>
<dbReference type="Pfam" id="PF22486">
    <property type="entry name" value="MATH_2"/>
    <property type="match status" value="1"/>
</dbReference>